<dbReference type="GO" id="GO:0016020">
    <property type="term" value="C:membrane"/>
    <property type="evidence" value="ECO:0007669"/>
    <property type="project" value="UniProtKB-SubCell"/>
</dbReference>
<accession>S2W3X5</accession>
<evidence type="ECO:0000256" key="3">
    <source>
        <dbReference type="ARBA" id="ARBA00022989"/>
    </source>
</evidence>
<sequence length="203" mass="22484">MRGVLHAINTPIALVCGLILLIIADDVWIRVGCAVWTLTAILLFGNSAFYHRGSWSQHMSELLRRIDHSNIAIFIAGTYTPLAIGLTSGASMAILLSVIWGCALLEVVFRTLWLSAPRWLYVALYIIMGWVALFWLPTFWRTGGVAVVVLLIAGGLFYTAGALMYALKRPNPWPETFGFHEFFHAGTILGSICHWVAILLVVL</sequence>
<dbReference type="EMBL" id="AGZR01000005">
    <property type="protein sequence ID" value="EPD33030.1"/>
    <property type="molecule type" value="Genomic_DNA"/>
</dbReference>
<dbReference type="AlphaFoldDB" id="S2W3X5"/>
<dbReference type="HOGENOM" id="CLU_051078_2_2_11"/>
<evidence type="ECO:0000313" key="8">
    <source>
        <dbReference type="Proteomes" id="UP000014417"/>
    </source>
</evidence>
<feature type="binding site" evidence="5">
    <location>
        <position position="51"/>
    </location>
    <ligand>
        <name>Zn(2+)</name>
        <dbReference type="ChEBI" id="CHEBI:29105"/>
    </ligand>
</feature>
<evidence type="ECO:0000256" key="2">
    <source>
        <dbReference type="ARBA" id="ARBA00022692"/>
    </source>
</evidence>
<dbReference type="RefSeq" id="WP_016455405.1">
    <property type="nucleotide sequence ID" value="NZ_KE150269.1"/>
</dbReference>
<keyword evidence="2 6" id="KW-0812">Transmembrane</keyword>
<organism evidence="7 8">
    <name type="scientific">Propionimicrobium lymphophilum ACS-093-V-SCH5</name>
    <dbReference type="NCBI Taxonomy" id="883161"/>
    <lineage>
        <taxon>Bacteria</taxon>
        <taxon>Bacillati</taxon>
        <taxon>Actinomycetota</taxon>
        <taxon>Actinomycetes</taxon>
        <taxon>Propionibacteriales</taxon>
        <taxon>Propionibacteriaceae</taxon>
        <taxon>Propionimicrobium</taxon>
    </lineage>
</organism>
<keyword evidence="4 6" id="KW-0472">Membrane</keyword>
<evidence type="ECO:0000256" key="1">
    <source>
        <dbReference type="ARBA" id="ARBA00004141"/>
    </source>
</evidence>
<dbReference type="GO" id="GO:0046872">
    <property type="term" value="F:metal ion binding"/>
    <property type="evidence" value="ECO:0007669"/>
    <property type="project" value="UniProtKB-KW"/>
</dbReference>
<dbReference type="STRING" id="883161.HMPREF9306_00559"/>
<dbReference type="PANTHER" id="PTHR20855:SF3">
    <property type="entry name" value="LD03007P"/>
    <property type="match status" value="1"/>
</dbReference>
<feature type="transmembrane region" description="Helical" evidence="6">
    <location>
        <begin position="143"/>
        <end position="167"/>
    </location>
</feature>
<reference evidence="7 8" key="1">
    <citation type="submission" date="2013-04" db="EMBL/GenBank/DDBJ databases">
        <title>The Genome Sequence of Propionimicrobium lymphophilum ACS-093-V-SCH5.</title>
        <authorList>
            <consortium name="The Broad Institute Genomics Platform"/>
            <person name="Earl A."/>
            <person name="Ward D."/>
            <person name="Feldgarden M."/>
            <person name="Gevers D."/>
            <person name="Saerens B."/>
            <person name="Vaneechoutte M."/>
            <person name="Walker B."/>
            <person name="Young S."/>
            <person name="Zeng Q."/>
            <person name="Gargeya S."/>
            <person name="Fitzgerald M."/>
            <person name="Haas B."/>
            <person name="Abouelleil A."/>
            <person name="Allen A.W."/>
            <person name="Alvarado L."/>
            <person name="Arachchi H.M."/>
            <person name="Berlin A.M."/>
            <person name="Chapman S.B."/>
            <person name="Gainer-Dewar J."/>
            <person name="Goldberg J."/>
            <person name="Griggs A."/>
            <person name="Gujja S."/>
            <person name="Hansen M."/>
            <person name="Howarth C."/>
            <person name="Imamovic A."/>
            <person name="Ireland A."/>
            <person name="Larimer J."/>
            <person name="McCowan C."/>
            <person name="Murphy C."/>
            <person name="Pearson M."/>
            <person name="Poon T.W."/>
            <person name="Priest M."/>
            <person name="Roberts A."/>
            <person name="Saif S."/>
            <person name="Shea T."/>
            <person name="Sisk P."/>
            <person name="Sykes S."/>
            <person name="Wortman J."/>
            <person name="Nusbaum C."/>
            <person name="Birren B."/>
        </authorList>
    </citation>
    <scope>NUCLEOTIDE SEQUENCE [LARGE SCALE GENOMIC DNA]</scope>
    <source>
        <strain evidence="7 8">ACS-093-V-SCH5</strain>
    </source>
</reference>
<evidence type="ECO:0000313" key="7">
    <source>
        <dbReference type="EMBL" id="EPD33030.1"/>
    </source>
</evidence>
<feature type="transmembrane region" description="Helical" evidence="6">
    <location>
        <begin position="182"/>
        <end position="202"/>
    </location>
</feature>
<feature type="transmembrane region" description="Helical" evidence="6">
    <location>
        <begin position="7"/>
        <end position="23"/>
    </location>
</feature>
<keyword evidence="5" id="KW-0862">Zinc</keyword>
<dbReference type="Proteomes" id="UP000014417">
    <property type="component" value="Unassembled WGS sequence"/>
</dbReference>
<gene>
    <name evidence="7" type="ORF">HMPREF9306_00559</name>
</gene>
<comment type="subcellular location">
    <subcellularLocation>
        <location evidence="1">Membrane</location>
        <topology evidence="1">Multi-pass membrane protein</topology>
    </subcellularLocation>
</comment>
<comment type="caution">
    <text evidence="7">The sequence shown here is derived from an EMBL/GenBank/DDBJ whole genome shotgun (WGS) entry which is preliminary data.</text>
</comment>
<feature type="binding site" evidence="5">
    <location>
        <position position="180"/>
    </location>
    <ligand>
        <name>Zn(2+)</name>
        <dbReference type="ChEBI" id="CHEBI:29105"/>
    </ligand>
</feature>
<proteinExistence type="predicted"/>
<dbReference type="OrthoDB" id="9813689at2"/>
<evidence type="ECO:0000256" key="6">
    <source>
        <dbReference type="SAM" id="Phobius"/>
    </source>
</evidence>
<keyword evidence="8" id="KW-1185">Reference proteome</keyword>
<protein>
    <submittedName>
        <fullName evidence="7">Hemolysin III family channel protein</fullName>
    </submittedName>
</protein>
<feature type="binding site" evidence="5">
    <location>
        <position position="184"/>
    </location>
    <ligand>
        <name>Zn(2+)</name>
        <dbReference type="ChEBI" id="CHEBI:29105"/>
    </ligand>
</feature>
<dbReference type="Pfam" id="PF03006">
    <property type="entry name" value="HlyIII"/>
    <property type="match status" value="1"/>
</dbReference>
<feature type="transmembrane region" description="Helical" evidence="6">
    <location>
        <begin position="29"/>
        <end position="50"/>
    </location>
</feature>
<feature type="transmembrane region" description="Helical" evidence="6">
    <location>
        <begin position="71"/>
        <end position="99"/>
    </location>
</feature>
<dbReference type="PANTHER" id="PTHR20855">
    <property type="entry name" value="ADIPOR/PROGESTIN RECEPTOR-RELATED"/>
    <property type="match status" value="1"/>
</dbReference>
<dbReference type="InterPro" id="IPR004254">
    <property type="entry name" value="AdipoR/HlyIII-related"/>
</dbReference>
<evidence type="ECO:0000256" key="5">
    <source>
        <dbReference type="PIRSR" id="PIRSR604254-1"/>
    </source>
</evidence>
<keyword evidence="5" id="KW-0479">Metal-binding</keyword>
<evidence type="ECO:0000256" key="4">
    <source>
        <dbReference type="ARBA" id="ARBA00023136"/>
    </source>
</evidence>
<dbReference type="PATRIC" id="fig|883161.3.peg.566"/>
<name>S2W3X5_9ACTN</name>
<keyword evidence="3 6" id="KW-1133">Transmembrane helix</keyword>
<feature type="transmembrane region" description="Helical" evidence="6">
    <location>
        <begin position="119"/>
        <end position="136"/>
    </location>
</feature>